<sequence>MEGEIIDIEDEWIGVRVTDNNGVKHKIAVELDGDIRGHSQDGYPDEAIKRTPEGNEYVEQSRRYAQYYVARERGYDTIEWRHNPARLLATASAVAQLDTDAVAEHFGDLYDQVRSHSTDVERPVPLPDGVRPGHVNYQQDVYLGLSDEAMVALLTLDTEVENVSVTPGESIEDHVATLLEAAPAEISVPDASDLTIEAVSGVHVRWDDEAGQYHHDRNGQPDLDRNPDARFDVLPYVPEDIDKFQTQLSRNLLCQVRDAYVGMGVTPPEPFRIKGLGRHQIATLYAQFDFYQRYHDPSADIDWDALATDRAVVE</sequence>
<gene>
    <name evidence="1" type="ORF">B1756_14290</name>
</gene>
<organism evidence="1 2">
    <name type="scientific">Natrarchaeobaculum aegyptiacum</name>
    <dbReference type="NCBI Taxonomy" id="745377"/>
    <lineage>
        <taxon>Archaea</taxon>
        <taxon>Methanobacteriati</taxon>
        <taxon>Methanobacteriota</taxon>
        <taxon>Stenosarchaea group</taxon>
        <taxon>Halobacteria</taxon>
        <taxon>Halobacteriales</taxon>
        <taxon>Natrialbaceae</taxon>
        <taxon>Natrarchaeobaculum</taxon>
    </lineage>
</organism>
<dbReference type="Proteomes" id="UP000250088">
    <property type="component" value="Chromosome"/>
</dbReference>
<evidence type="ECO:0000313" key="2">
    <source>
        <dbReference type="Proteomes" id="UP000250088"/>
    </source>
</evidence>
<evidence type="ECO:0000313" key="1">
    <source>
        <dbReference type="EMBL" id="ARS90776.1"/>
    </source>
</evidence>
<dbReference type="AlphaFoldDB" id="A0A2Z2HU47"/>
<dbReference type="RefSeq" id="WP_086889141.1">
    <property type="nucleotide sequence ID" value="NZ_CP019893.1"/>
</dbReference>
<proteinExistence type="predicted"/>
<dbReference type="GeneID" id="32895266"/>
<dbReference type="EMBL" id="CP019893">
    <property type="protein sequence ID" value="ARS90776.1"/>
    <property type="molecule type" value="Genomic_DNA"/>
</dbReference>
<dbReference type="Pfam" id="PF25858">
    <property type="entry name" value="DUF7958"/>
    <property type="match status" value="1"/>
</dbReference>
<dbReference type="OrthoDB" id="195521at2157"/>
<keyword evidence="2" id="KW-1185">Reference proteome</keyword>
<protein>
    <submittedName>
        <fullName evidence="1">Uncharacterized protein</fullName>
    </submittedName>
</protein>
<dbReference type="InterPro" id="IPR058264">
    <property type="entry name" value="DUF7958"/>
</dbReference>
<name>A0A2Z2HU47_9EURY</name>
<dbReference type="KEGG" id="naj:B1756_14290"/>
<reference evidence="2" key="1">
    <citation type="submission" date="2017-02" db="EMBL/GenBank/DDBJ databases">
        <title>Natronthermophilus aegyptiacus gen. nov.,sp. nov., an aerobic, extremely halophilic alkalithermophilic archaeon isolated from the athalassohaline Wadi An Natrun, Egypt.</title>
        <authorList>
            <person name="Zhao B."/>
        </authorList>
    </citation>
    <scope>NUCLEOTIDE SEQUENCE [LARGE SCALE GENOMIC DNA]</scope>
    <source>
        <strain evidence="2">JW/NM-HA 15</strain>
    </source>
</reference>
<accession>A0A2Z2HU47</accession>